<dbReference type="Proteomes" id="UP000054248">
    <property type="component" value="Unassembled WGS sequence"/>
</dbReference>
<comment type="catalytic activity">
    <reaction evidence="8">
        <text>N(4)-(alpha-D-Man-(1-&gt;2)-alpha-D-Man-(1-&gt;2)-alpha-D-Man-(1-&gt;3)-[alpha-D-Man-(1-&gt;3)-[alpha-D-Man-(1-&gt;2)-alpha-D-Man-(1-&gt;6)]-alpha-D-Man-(1-&gt;6)]-beta-D-Man-(1-&gt;4)-beta-D-GlcNAc-(1-&gt;4)-beta-D-GlcNAc)-L-asparaginyl-[protein] (N-glucan mannose isomer 8A1,2,3B1,3) + 3 H2O = N(4)-(alpha-D-Man-(1-&gt;3)-[alpha-D-Man-(1-&gt;3)-[alpha-D-Man-(1-&gt;6)]-alpha-D-Man-(1-&gt;6)]-beta-D-Man-(1-&gt;4)-beta-D-GlcNAc-(1-&gt;4)-beta-D-GlcNAc)-L-asparaginyl-[protein] (N-glucan mannose isomer 5A1,2) + 3 beta-D-mannose</text>
        <dbReference type="Rhea" id="RHEA:56028"/>
        <dbReference type="Rhea" id="RHEA-COMP:14358"/>
        <dbReference type="Rhea" id="RHEA-COMP:14367"/>
        <dbReference type="ChEBI" id="CHEBI:15377"/>
        <dbReference type="ChEBI" id="CHEBI:28563"/>
        <dbReference type="ChEBI" id="CHEBI:59087"/>
        <dbReference type="ChEBI" id="CHEBI:60628"/>
        <dbReference type="EC" id="3.2.1.113"/>
    </reaction>
</comment>
<dbReference type="GO" id="GO:0005975">
    <property type="term" value="P:carbohydrate metabolic process"/>
    <property type="evidence" value="ECO:0007669"/>
    <property type="project" value="InterPro"/>
</dbReference>
<evidence type="ECO:0000256" key="3">
    <source>
        <dbReference type="ARBA" id="ARBA00007658"/>
    </source>
</evidence>
<dbReference type="PANTHER" id="PTHR11742:SF55">
    <property type="entry name" value="ENDOPLASMIC RETICULUM MANNOSYL-OLIGOSACCHARIDE 1,2-ALPHA-MANNOSIDASE"/>
    <property type="match status" value="1"/>
</dbReference>
<dbReference type="InterPro" id="IPR012341">
    <property type="entry name" value="6hp_glycosidase-like_sf"/>
</dbReference>
<keyword evidence="15" id="KW-1185">Reference proteome</keyword>
<keyword evidence="11" id="KW-0326">Glycosidase</keyword>
<dbReference type="EC" id="3.2.1.-" evidence="11"/>
<comment type="catalytic activity">
    <reaction evidence="9">
        <text>N(4)-(alpha-D-Man-(1-&gt;2)-alpha-D-Man-(1-&gt;2)-alpha-D-Man-(1-&gt;3)-[alpha-D-Man-(1-&gt;2)-alpha-D-Man-(1-&gt;3)-[alpha-D-Man-(1-&gt;2)-alpha-D-Man-(1-&gt;6)]-alpha-D-Man-(1-&gt;6)]-beta-D-Man-(1-&gt;4)-beta-D-GlcNAc-(1-&gt;4)-beta-D-GlcNAc)-L-asparaginyl-[protein] (N-glucan mannose isomer 9A1,2,3B1,2,3) + 4 H2O = N(4)-(alpha-D-Man-(1-&gt;3)-[alpha-D-Man-(1-&gt;3)-[alpha-D-Man-(1-&gt;6)]-alpha-D-Man-(1-&gt;6)]-beta-D-Man-(1-&gt;4)-beta-D-GlcNAc-(1-&gt;4)-beta-D-GlcNAc)-L-asparaginyl-[protein] (N-glucan mannose isomer 5A1,2) + 4 beta-D-mannose</text>
        <dbReference type="Rhea" id="RHEA:56008"/>
        <dbReference type="Rhea" id="RHEA-COMP:14356"/>
        <dbReference type="Rhea" id="RHEA-COMP:14367"/>
        <dbReference type="ChEBI" id="CHEBI:15377"/>
        <dbReference type="ChEBI" id="CHEBI:28563"/>
        <dbReference type="ChEBI" id="CHEBI:59087"/>
        <dbReference type="ChEBI" id="CHEBI:139493"/>
        <dbReference type="EC" id="3.2.1.113"/>
    </reaction>
</comment>
<proteinExistence type="inferred from homology"/>
<feature type="transmembrane region" description="Helical" evidence="13">
    <location>
        <begin position="12"/>
        <end position="28"/>
    </location>
</feature>
<evidence type="ECO:0000256" key="9">
    <source>
        <dbReference type="ARBA" id="ARBA00048605"/>
    </source>
</evidence>
<dbReference type="GO" id="GO:0016020">
    <property type="term" value="C:membrane"/>
    <property type="evidence" value="ECO:0007669"/>
    <property type="project" value="InterPro"/>
</dbReference>
<feature type="compositionally biased region" description="Basic and acidic residues" evidence="12">
    <location>
        <begin position="403"/>
        <end position="412"/>
    </location>
</feature>
<evidence type="ECO:0000256" key="13">
    <source>
        <dbReference type="SAM" id="Phobius"/>
    </source>
</evidence>
<keyword evidence="13" id="KW-1133">Transmembrane helix</keyword>
<gene>
    <name evidence="14" type="ORF">M407DRAFT_27708</name>
</gene>
<dbReference type="InterPro" id="IPR001382">
    <property type="entry name" value="Glyco_hydro_47"/>
</dbReference>
<dbReference type="GO" id="GO:0005783">
    <property type="term" value="C:endoplasmic reticulum"/>
    <property type="evidence" value="ECO:0007669"/>
    <property type="project" value="TreeGrafter"/>
</dbReference>
<dbReference type="GO" id="GO:0004571">
    <property type="term" value="F:mannosyl-oligosaccharide 1,2-alpha-mannosidase activity"/>
    <property type="evidence" value="ECO:0007669"/>
    <property type="project" value="UniProtKB-EC"/>
</dbReference>
<keyword evidence="6" id="KW-0106">Calcium</keyword>
<feature type="region of interest" description="Disordered" evidence="12">
    <location>
        <begin position="403"/>
        <end position="426"/>
    </location>
</feature>
<dbReference type="InterPro" id="IPR036026">
    <property type="entry name" value="Seven-hairpin_glycosidases"/>
</dbReference>
<evidence type="ECO:0000256" key="6">
    <source>
        <dbReference type="ARBA" id="ARBA00022837"/>
    </source>
</evidence>
<dbReference type="HOGENOM" id="CLU_003818_0_2_1"/>
<dbReference type="SUPFAM" id="SSF48225">
    <property type="entry name" value="Seven-hairpin glycosidases"/>
    <property type="match status" value="1"/>
</dbReference>
<evidence type="ECO:0000256" key="11">
    <source>
        <dbReference type="RuleBase" id="RU361193"/>
    </source>
</evidence>
<organism evidence="14 15">
    <name type="scientific">Tulasnella calospora MUT 4182</name>
    <dbReference type="NCBI Taxonomy" id="1051891"/>
    <lineage>
        <taxon>Eukaryota</taxon>
        <taxon>Fungi</taxon>
        <taxon>Dikarya</taxon>
        <taxon>Basidiomycota</taxon>
        <taxon>Agaricomycotina</taxon>
        <taxon>Agaricomycetes</taxon>
        <taxon>Cantharellales</taxon>
        <taxon>Tulasnellaceae</taxon>
        <taxon>Tulasnella</taxon>
    </lineage>
</organism>
<dbReference type="GO" id="GO:0036503">
    <property type="term" value="P:ERAD pathway"/>
    <property type="evidence" value="ECO:0007669"/>
    <property type="project" value="UniProtKB-ARBA"/>
</dbReference>
<sequence>MHSQQRLSPRQIRLFVLSLFIIIFVRWWRSSGSNTSSDEDSFEHDGHGFSNVNDTWPGRAERVKQAFLSSYHAYEQSAFGQDELSPVSKKGSNNFNGWGVSIIDSIDTILLMELKPEYKRALEHVTKLRFSRPFDSANSPEIPFFETTIRYLGGFLSAYTLTSDKIFLTRADELAQILLPAFQTQSGLPSFSVDFAGKKPKPGPKARRSAFSETASFGLEFLTLAKFTGKRVYRDRVERLKDRLAESRLENNLWPTFWDGETFRPVSNSLAIGGNADSGYEYLLKTWLTDPNSKEFRDMYISAADAIISNLLYISPNRHLLYATDIPNYNTGVPSSKFEHLTCFLPGLLSLGVHTLHEHLSLRQRRTHMWAAEGLAETCWVVSVDQETGLGPDEVVFGRWGSTREKGKDGKHIPLTPEQQNDEDRRAGRWVDALAEWERASNSRWRKGGVWGSHEEANHVPPGVRSVVPVVLGRDRTKKDDGKDGKGEGKGMGKRDYWLRRPENALRPEVVESLYILWRTTNDSKWRNKGWQICEAIIDEQGHSRTPSGAYSTVRNVDSVPVRWTDSMPSVKLGFDPTGPIRFQYGGTSAAEVGLGGLEE</sequence>
<keyword evidence="5 11" id="KW-0378">Hydrolase</keyword>
<feature type="disulfide bond" evidence="10">
    <location>
        <begin position="343"/>
        <end position="379"/>
    </location>
</feature>
<dbReference type="Pfam" id="PF01532">
    <property type="entry name" value="Glyco_hydro_47"/>
    <property type="match status" value="1"/>
</dbReference>
<evidence type="ECO:0000256" key="4">
    <source>
        <dbReference type="ARBA" id="ARBA00022723"/>
    </source>
</evidence>
<evidence type="ECO:0000313" key="14">
    <source>
        <dbReference type="EMBL" id="KIO22755.1"/>
    </source>
</evidence>
<evidence type="ECO:0000256" key="5">
    <source>
        <dbReference type="ARBA" id="ARBA00022801"/>
    </source>
</evidence>
<dbReference type="STRING" id="1051891.A0A0C3Q2M1"/>
<dbReference type="PRINTS" id="PR00747">
    <property type="entry name" value="GLYHDRLASE47"/>
</dbReference>
<evidence type="ECO:0000256" key="8">
    <source>
        <dbReference type="ARBA" id="ARBA00047669"/>
    </source>
</evidence>
<evidence type="ECO:0000256" key="1">
    <source>
        <dbReference type="ARBA" id="ARBA00001913"/>
    </source>
</evidence>
<dbReference type="OrthoDB" id="8118055at2759"/>
<evidence type="ECO:0000256" key="2">
    <source>
        <dbReference type="ARBA" id="ARBA00004922"/>
    </source>
</evidence>
<protein>
    <recommendedName>
        <fullName evidence="11">alpha-1,2-Mannosidase</fullName>
        <ecNumber evidence="11">3.2.1.-</ecNumber>
    </recommendedName>
</protein>
<accession>A0A0C3Q2M1</accession>
<evidence type="ECO:0000256" key="12">
    <source>
        <dbReference type="SAM" id="MobiDB-lite"/>
    </source>
</evidence>
<comment type="cofactor">
    <cofactor evidence="1">
        <name>Ca(2+)</name>
        <dbReference type="ChEBI" id="CHEBI:29108"/>
    </cofactor>
</comment>
<dbReference type="PANTHER" id="PTHR11742">
    <property type="entry name" value="MANNOSYL-OLIGOSACCHARIDE ALPHA-1,2-MANNOSIDASE-RELATED"/>
    <property type="match status" value="1"/>
</dbReference>
<dbReference type="GO" id="GO:0005509">
    <property type="term" value="F:calcium ion binding"/>
    <property type="evidence" value="ECO:0007669"/>
    <property type="project" value="InterPro"/>
</dbReference>
<reference evidence="14 15" key="1">
    <citation type="submission" date="2014-04" db="EMBL/GenBank/DDBJ databases">
        <authorList>
            <consortium name="DOE Joint Genome Institute"/>
            <person name="Kuo A."/>
            <person name="Girlanda M."/>
            <person name="Perotto S."/>
            <person name="Kohler A."/>
            <person name="Nagy L.G."/>
            <person name="Floudas D."/>
            <person name="Copeland A."/>
            <person name="Barry K.W."/>
            <person name="Cichocki N."/>
            <person name="Veneault-Fourrey C."/>
            <person name="LaButti K."/>
            <person name="Lindquist E.A."/>
            <person name="Lipzen A."/>
            <person name="Lundell T."/>
            <person name="Morin E."/>
            <person name="Murat C."/>
            <person name="Sun H."/>
            <person name="Tunlid A."/>
            <person name="Henrissat B."/>
            <person name="Grigoriev I.V."/>
            <person name="Hibbett D.S."/>
            <person name="Martin F."/>
            <person name="Nordberg H.P."/>
            <person name="Cantor M.N."/>
            <person name="Hua S.X."/>
        </authorList>
    </citation>
    <scope>NUCLEOTIDE SEQUENCE [LARGE SCALE GENOMIC DNA]</scope>
    <source>
        <strain evidence="14 15">MUT 4182</strain>
    </source>
</reference>
<dbReference type="EMBL" id="KN823101">
    <property type="protein sequence ID" value="KIO22755.1"/>
    <property type="molecule type" value="Genomic_DNA"/>
</dbReference>
<dbReference type="InterPro" id="IPR050749">
    <property type="entry name" value="Glycosyl_Hydrolase_47"/>
</dbReference>
<evidence type="ECO:0000313" key="15">
    <source>
        <dbReference type="Proteomes" id="UP000054248"/>
    </source>
</evidence>
<feature type="region of interest" description="Disordered" evidence="12">
    <location>
        <begin position="476"/>
        <end position="495"/>
    </location>
</feature>
<keyword evidence="13" id="KW-0472">Membrane</keyword>
<keyword evidence="7 10" id="KW-1015">Disulfide bond</keyword>
<comment type="similarity">
    <text evidence="3 11">Belongs to the glycosyl hydrolase 47 family.</text>
</comment>
<keyword evidence="13" id="KW-0812">Transmembrane</keyword>
<comment type="pathway">
    <text evidence="2">Protein modification; protein glycosylation.</text>
</comment>
<keyword evidence="4" id="KW-0479">Metal-binding</keyword>
<evidence type="ECO:0000256" key="7">
    <source>
        <dbReference type="ARBA" id="ARBA00023157"/>
    </source>
</evidence>
<dbReference type="AlphaFoldDB" id="A0A0C3Q2M1"/>
<evidence type="ECO:0000256" key="10">
    <source>
        <dbReference type="PIRSR" id="PIRSR601382-3"/>
    </source>
</evidence>
<reference evidence="15" key="2">
    <citation type="submission" date="2015-01" db="EMBL/GenBank/DDBJ databases">
        <title>Evolutionary Origins and Diversification of the Mycorrhizal Mutualists.</title>
        <authorList>
            <consortium name="DOE Joint Genome Institute"/>
            <consortium name="Mycorrhizal Genomics Consortium"/>
            <person name="Kohler A."/>
            <person name="Kuo A."/>
            <person name="Nagy L.G."/>
            <person name="Floudas D."/>
            <person name="Copeland A."/>
            <person name="Barry K.W."/>
            <person name="Cichocki N."/>
            <person name="Veneault-Fourrey C."/>
            <person name="LaButti K."/>
            <person name="Lindquist E.A."/>
            <person name="Lipzen A."/>
            <person name="Lundell T."/>
            <person name="Morin E."/>
            <person name="Murat C."/>
            <person name="Riley R."/>
            <person name="Ohm R."/>
            <person name="Sun H."/>
            <person name="Tunlid A."/>
            <person name="Henrissat B."/>
            <person name="Grigoriev I.V."/>
            <person name="Hibbett D.S."/>
            <person name="Martin F."/>
        </authorList>
    </citation>
    <scope>NUCLEOTIDE SEQUENCE [LARGE SCALE GENOMIC DNA]</scope>
    <source>
        <strain evidence="15">MUT 4182</strain>
    </source>
</reference>
<name>A0A0C3Q2M1_9AGAM</name>
<dbReference type="Gene3D" id="1.50.10.10">
    <property type="match status" value="1"/>
</dbReference>